<reference evidence="6 7" key="1">
    <citation type="submission" date="2020-04" db="EMBL/GenBank/DDBJ databases">
        <authorList>
            <person name="Zhang R."/>
            <person name="Schippers A."/>
        </authorList>
    </citation>
    <scope>NUCLEOTIDE SEQUENCE [LARGE SCALE GENOMIC DNA]</scope>
    <source>
        <strain evidence="6 7">DSM 109850</strain>
    </source>
</reference>
<keyword evidence="4 5" id="KW-0472">Membrane</keyword>
<feature type="transmembrane region" description="Helical" evidence="5">
    <location>
        <begin position="483"/>
        <end position="501"/>
    </location>
</feature>
<evidence type="ECO:0000256" key="1">
    <source>
        <dbReference type="ARBA" id="ARBA00004141"/>
    </source>
</evidence>
<evidence type="ECO:0000256" key="4">
    <source>
        <dbReference type="ARBA" id="ARBA00023136"/>
    </source>
</evidence>
<dbReference type="PANTHER" id="PTHR47547:SF1">
    <property type="entry name" value="ASPARTATE-PROTON SYMPORTER"/>
    <property type="match status" value="1"/>
</dbReference>
<keyword evidence="2 5" id="KW-0812">Transmembrane</keyword>
<evidence type="ECO:0000256" key="2">
    <source>
        <dbReference type="ARBA" id="ARBA00022692"/>
    </source>
</evidence>
<sequence length="535" mass="57859">MKEGRRELRLLDLMMTGIGGLVGSGWLFSSLTAANVAGPGAIISWVIGMVAIAIIGLTFAELAGLVPEMGGVIRYPEISHGSLTSFLIGWAVLISYAGLAPIEAEGVLQYAATYVPGLYNAGSSTLTTVGFVVAAALVVSFFVVNYFGVKLYARINSNMTWVKLVVPSLTAILLLVSGFHAGNFTQHGGFLPKGWTGVFSAISTGGIIFTFTGFRTMFDMAGEAKNPRRDMSRALFLALGFVGVLYILLQLAFIGALPGSDLSHGWANVALTSPFANLAMVLNMSWLAIILYGDAIVSPMGTGFVYAAVFPRSLFAFAKNGYFWPVLKRLNRYGTPGAAMGISVVVGILFLLPFPSWQKMVSILSSATILTYMIGPISAAALRKSAPDARRPYRVRGLGFLGPIGFVVGSLIFYWSGWDINRWMMGLLGFGIVIYFAYGVRKMNRPWDDVKSGIWLLVYFVAMFLMERYGSANFGGENVIPTPWDQAIVAAISLIFYYWGVSARKTLSQTDQNALSMVSALDADEASEEELRQSI</sequence>
<dbReference type="InterPro" id="IPR002293">
    <property type="entry name" value="AA/rel_permease1"/>
</dbReference>
<dbReference type="AlphaFoldDB" id="A0A7Y0Q3N0"/>
<dbReference type="PANTHER" id="PTHR47547">
    <property type="match status" value="1"/>
</dbReference>
<feature type="transmembrane region" description="Helical" evidence="5">
    <location>
        <begin position="330"/>
        <end position="354"/>
    </location>
</feature>
<dbReference type="EMBL" id="JABBVZ010000041">
    <property type="protein sequence ID" value="NMP23161.1"/>
    <property type="molecule type" value="Genomic_DNA"/>
</dbReference>
<comment type="caution">
    <text evidence="6">The sequence shown here is derived from an EMBL/GenBank/DDBJ whole genome shotgun (WGS) entry which is preliminary data.</text>
</comment>
<evidence type="ECO:0000313" key="7">
    <source>
        <dbReference type="Proteomes" id="UP000533476"/>
    </source>
</evidence>
<dbReference type="Pfam" id="PF13520">
    <property type="entry name" value="AA_permease_2"/>
    <property type="match status" value="1"/>
</dbReference>
<dbReference type="Proteomes" id="UP000533476">
    <property type="component" value="Unassembled WGS sequence"/>
</dbReference>
<accession>A0A7Y0Q3N0</accession>
<comment type="subcellular location">
    <subcellularLocation>
        <location evidence="1">Membrane</location>
        <topology evidence="1">Multi-pass membrane protein</topology>
    </subcellularLocation>
</comment>
<feature type="transmembrane region" description="Helical" evidence="5">
    <location>
        <begin position="286"/>
        <end position="309"/>
    </location>
</feature>
<keyword evidence="7" id="KW-1185">Reference proteome</keyword>
<protein>
    <submittedName>
        <fullName evidence="6">APC family permease</fullName>
    </submittedName>
</protein>
<name>A0A7Y0Q3N0_9FIRM</name>
<evidence type="ECO:0000313" key="6">
    <source>
        <dbReference type="EMBL" id="NMP23161.1"/>
    </source>
</evidence>
<gene>
    <name evidence="6" type="ORF">HIJ39_12500</name>
</gene>
<proteinExistence type="predicted"/>
<dbReference type="InterPro" id="IPR052962">
    <property type="entry name" value="AA_Transporter_AGT"/>
</dbReference>
<dbReference type="PIRSF" id="PIRSF006060">
    <property type="entry name" value="AA_transporter"/>
    <property type="match status" value="1"/>
</dbReference>
<feature type="transmembrane region" description="Helical" evidence="5">
    <location>
        <begin position="42"/>
        <end position="66"/>
    </location>
</feature>
<feature type="transmembrane region" description="Helical" evidence="5">
    <location>
        <begin position="423"/>
        <end position="440"/>
    </location>
</feature>
<feature type="transmembrane region" description="Helical" evidence="5">
    <location>
        <begin position="12"/>
        <end position="36"/>
    </location>
</feature>
<dbReference type="GO" id="GO:0022857">
    <property type="term" value="F:transmembrane transporter activity"/>
    <property type="evidence" value="ECO:0007669"/>
    <property type="project" value="InterPro"/>
</dbReference>
<feature type="transmembrane region" description="Helical" evidence="5">
    <location>
        <begin position="78"/>
        <end position="99"/>
    </location>
</feature>
<feature type="transmembrane region" description="Helical" evidence="5">
    <location>
        <begin position="452"/>
        <end position="471"/>
    </location>
</feature>
<feature type="transmembrane region" description="Helical" evidence="5">
    <location>
        <begin position="235"/>
        <end position="257"/>
    </location>
</feature>
<keyword evidence="3 5" id="KW-1133">Transmembrane helix</keyword>
<dbReference type="RefSeq" id="WP_169100189.1">
    <property type="nucleotide sequence ID" value="NZ_JABBVZ010000041.1"/>
</dbReference>
<dbReference type="Gene3D" id="1.20.1740.10">
    <property type="entry name" value="Amino acid/polyamine transporter I"/>
    <property type="match status" value="1"/>
</dbReference>
<organism evidence="6 7">
    <name type="scientific">Sulfobacillus harzensis</name>
    <dbReference type="NCBI Taxonomy" id="2729629"/>
    <lineage>
        <taxon>Bacteria</taxon>
        <taxon>Bacillati</taxon>
        <taxon>Bacillota</taxon>
        <taxon>Clostridia</taxon>
        <taxon>Eubacteriales</taxon>
        <taxon>Clostridiales Family XVII. Incertae Sedis</taxon>
        <taxon>Sulfobacillus</taxon>
    </lineage>
</organism>
<feature type="transmembrane region" description="Helical" evidence="5">
    <location>
        <begin position="194"/>
        <end position="214"/>
    </location>
</feature>
<feature type="transmembrane region" description="Helical" evidence="5">
    <location>
        <begin position="395"/>
        <end position="417"/>
    </location>
</feature>
<feature type="transmembrane region" description="Helical" evidence="5">
    <location>
        <begin position="161"/>
        <end position="182"/>
    </location>
</feature>
<evidence type="ECO:0000256" key="5">
    <source>
        <dbReference type="SAM" id="Phobius"/>
    </source>
</evidence>
<feature type="transmembrane region" description="Helical" evidence="5">
    <location>
        <begin position="360"/>
        <end position="383"/>
    </location>
</feature>
<evidence type="ECO:0000256" key="3">
    <source>
        <dbReference type="ARBA" id="ARBA00022989"/>
    </source>
</evidence>
<dbReference type="GO" id="GO:0016020">
    <property type="term" value="C:membrane"/>
    <property type="evidence" value="ECO:0007669"/>
    <property type="project" value="UniProtKB-SubCell"/>
</dbReference>
<feature type="transmembrane region" description="Helical" evidence="5">
    <location>
        <begin position="126"/>
        <end position="149"/>
    </location>
</feature>